<evidence type="ECO:0000256" key="1">
    <source>
        <dbReference type="SAM" id="MobiDB-lite"/>
    </source>
</evidence>
<dbReference type="InterPro" id="IPR025241">
    <property type="entry name" value="DUF4190"/>
</dbReference>
<dbReference type="EMBL" id="FNUJ01000009">
    <property type="protein sequence ID" value="SEF36089.1"/>
    <property type="molecule type" value="Genomic_DNA"/>
</dbReference>
<accession>A0A1H5RCL1</accession>
<keyword evidence="2" id="KW-1133">Transmembrane helix</keyword>
<dbReference type="OrthoDB" id="4374883at2"/>
<feature type="domain" description="DUF4190" evidence="3">
    <location>
        <begin position="118"/>
        <end position="175"/>
    </location>
</feature>
<feature type="compositionally biased region" description="Pro residues" evidence="1">
    <location>
        <begin position="49"/>
        <end position="58"/>
    </location>
</feature>
<feature type="transmembrane region" description="Helical" evidence="2">
    <location>
        <begin position="117"/>
        <end position="147"/>
    </location>
</feature>
<dbReference type="Proteomes" id="UP000198878">
    <property type="component" value="Unassembled WGS sequence"/>
</dbReference>
<dbReference type="AlphaFoldDB" id="A0A1H5RCL1"/>
<evidence type="ECO:0000256" key="2">
    <source>
        <dbReference type="SAM" id="Phobius"/>
    </source>
</evidence>
<feature type="region of interest" description="Disordered" evidence="1">
    <location>
        <begin position="1"/>
        <end position="78"/>
    </location>
</feature>
<organism evidence="4 5">
    <name type="scientific">Amycolatopsis pretoriensis</name>
    <dbReference type="NCBI Taxonomy" id="218821"/>
    <lineage>
        <taxon>Bacteria</taxon>
        <taxon>Bacillati</taxon>
        <taxon>Actinomycetota</taxon>
        <taxon>Actinomycetes</taxon>
        <taxon>Pseudonocardiales</taxon>
        <taxon>Pseudonocardiaceae</taxon>
        <taxon>Amycolatopsis</taxon>
    </lineage>
</organism>
<protein>
    <recommendedName>
        <fullName evidence="3">DUF4190 domain-containing protein</fullName>
    </recommendedName>
</protein>
<proteinExistence type="predicted"/>
<sequence>MTDPSGDNDRPAVSYDPPPTAEPAPYAPENYDPPAGDSTVTEPPKPEPEPVAPAPELPPGSFETPAAHIPGTPYAAPGQPVYQQPYPPVYAQPYGGGPAPYVQPPYVPGPPRGQDNALAIGALVCSILGFCSGITAIAGLIMGHVALGKTNRGEGGGRGVATAAVIIGYVVIALWFGFFTTLIVLGANGQLD</sequence>
<dbReference type="STRING" id="218821.SAMN05421837_109246"/>
<reference evidence="5" key="1">
    <citation type="submission" date="2016-10" db="EMBL/GenBank/DDBJ databases">
        <authorList>
            <person name="Varghese N."/>
            <person name="Submissions S."/>
        </authorList>
    </citation>
    <scope>NUCLEOTIDE SEQUENCE [LARGE SCALE GENOMIC DNA]</scope>
    <source>
        <strain evidence="5">DSM 44654</strain>
    </source>
</reference>
<gene>
    <name evidence="4" type="ORF">SAMN05421837_109246</name>
</gene>
<feature type="compositionally biased region" description="Pro residues" evidence="1">
    <location>
        <begin position="16"/>
        <end position="26"/>
    </location>
</feature>
<dbReference type="RefSeq" id="WP_086676222.1">
    <property type="nucleotide sequence ID" value="NZ_FNUJ01000009.1"/>
</dbReference>
<evidence type="ECO:0000313" key="4">
    <source>
        <dbReference type="EMBL" id="SEF36089.1"/>
    </source>
</evidence>
<evidence type="ECO:0000259" key="3">
    <source>
        <dbReference type="Pfam" id="PF13828"/>
    </source>
</evidence>
<name>A0A1H5RCL1_9PSEU</name>
<keyword evidence="2" id="KW-0812">Transmembrane</keyword>
<keyword evidence="2" id="KW-0472">Membrane</keyword>
<dbReference type="Pfam" id="PF13828">
    <property type="entry name" value="DUF4190"/>
    <property type="match status" value="1"/>
</dbReference>
<evidence type="ECO:0000313" key="5">
    <source>
        <dbReference type="Proteomes" id="UP000198878"/>
    </source>
</evidence>
<feature type="transmembrane region" description="Helical" evidence="2">
    <location>
        <begin position="159"/>
        <end position="187"/>
    </location>
</feature>
<keyword evidence="5" id="KW-1185">Reference proteome</keyword>